<evidence type="ECO:0000256" key="6">
    <source>
        <dbReference type="ARBA" id="ARBA00022552"/>
    </source>
</evidence>
<dbReference type="GO" id="GO:0046872">
    <property type="term" value="F:metal ion binding"/>
    <property type="evidence" value="ECO:0007669"/>
    <property type="project" value="UniProtKB-KW"/>
</dbReference>
<dbReference type="PANTHER" id="PTHR30001:SF0">
    <property type="entry name" value="RIBONUCLEASE G"/>
    <property type="match status" value="1"/>
</dbReference>
<dbReference type="EMBL" id="AP014936">
    <property type="protein sequence ID" value="BAU47188.1"/>
    <property type="molecule type" value="Genomic_DNA"/>
</dbReference>
<sequence length="506" mass="57195">MSEEILINVTPQETRVAAIENGVLQEVYVERARSRGIVGNVYKGRVARILPGMQAAFVDIGLNRAAFLHASDIRTPEAPARERAAVALDQSGAAVARVSNGNAWPAPRINELLHDEQELVVQVVKDPLGTKGARLTTQITLPARYLVYMPYSRHIGVSQRIGDDTTRERLRNLLRSLTESDEGGYILRTMAETAAEEEIETDVRYLRRIWSACQERIKSAKPGELIHEDLPLALRAMRDLVRANVEKIRIDSRETYLKAIDFAIKFIPETAERIEYYPGERPIFDLYSVEDEIQKALARKVLLKSGGYLVIDQTEAMTTIDVNTGAYVGRKSLEETLFKTNLEAAQAIARQLRLRNLGGMIIVDFIDMSDPDHKRAVLRALEKALARDRTKVYMTEMSPLGLVELTRKRTRESLEHVLCQPCPVCQGRGTLKTPQTVCYEIFREILREARQFGADEYLVVASQVVIDLLLDEEATSLLQLQEFIGKPIQLKVEPLYHQEQYDVVLL</sequence>
<dbReference type="InterPro" id="IPR019307">
    <property type="entry name" value="RNA-bd_AU-1/RNase_E/G"/>
</dbReference>
<dbReference type="AlphaFoldDB" id="A0A1B4V130"/>
<evidence type="ECO:0000256" key="8">
    <source>
        <dbReference type="ARBA" id="ARBA00022694"/>
    </source>
</evidence>
<organism evidence="17 18">
    <name type="scientific">Sulfurifustis variabilis</name>
    <dbReference type="NCBI Taxonomy" id="1675686"/>
    <lineage>
        <taxon>Bacteria</taxon>
        <taxon>Pseudomonadati</taxon>
        <taxon>Pseudomonadota</taxon>
        <taxon>Gammaproteobacteria</taxon>
        <taxon>Acidiferrobacterales</taxon>
        <taxon>Acidiferrobacteraceae</taxon>
        <taxon>Sulfurifustis</taxon>
    </lineage>
</organism>
<accession>A0A1B4V130</accession>
<dbReference type="GO" id="GO:0004540">
    <property type="term" value="F:RNA nuclease activity"/>
    <property type="evidence" value="ECO:0007669"/>
    <property type="project" value="InterPro"/>
</dbReference>
<evidence type="ECO:0000256" key="4">
    <source>
        <dbReference type="ARBA" id="ARBA00017719"/>
    </source>
</evidence>
<proteinExistence type="inferred from homology"/>
<dbReference type="GO" id="GO:0000049">
    <property type="term" value="F:tRNA binding"/>
    <property type="evidence" value="ECO:0007669"/>
    <property type="project" value="UniProtKB-KW"/>
</dbReference>
<dbReference type="Pfam" id="PF20833">
    <property type="entry name" value="RNase_E_G_Thio"/>
    <property type="match status" value="1"/>
</dbReference>
<keyword evidence="14" id="KW-0460">Magnesium</keyword>
<evidence type="ECO:0000256" key="10">
    <source>
        <dbReference type="ARBA" id="ARBA00022723"/>
    </source>
</evidence>
<dbReference type="KEGG" id="sva:SVA_0609"/>
<dbReference type="InterPro" id="IPR012340">
    <property type="entry name" value="NA-bd_OB-fold"/>
</dbReference>
<gene>
    <name evidence="17" type="ORF">SVA_0609</name>
</gene>
<dbReference type="GO" id="GO:0004519">
    <property type="term" value="F:endonuclease activity"/>
    <property type="evidence" value="ECO:0007669"/>
    <property type="project" value="UniProtKB-KW"/>
</dbReference>
<evidence type="ECO:0000256" key="2">
    <source>
        <dbReference type="ARBA" id="ARBA00004496"/>
    </source>
</evidence>
<comment type="cofactor">
    <cofactor evidence="1">
        <name>Mg(2+)</name>
        <dbReference type="ChEBI" id="CHEBI:18420"/>
    </cofactor>
</comment>
<keyword evidence="12" id="KW-0255">Endonuclease</keyword>
<keyword evidence="7" id="KW-0820">tRNA-binding</keyword>
<evidence type="ECO:0000259" key="16">
    <source>
        <dbReference type="SMART" id="SM00316"/>
    </source>
</evidence>
<keyword evidence="10" id="KW-0479">Metal-binding</keyword>
<dbReference type="PANTHER" id="PTHR30001">
    <property type="entry name" value="RIBONUCLEASE"/>
    <property type="match status" value="1"/>
</dbReference>
<evidence type="ECO:0000313" key="17">
    <source>
        <dbReference type="EMBL" id="BAU47188.1"/>
    </source>
</evidence>
<dbReference type="Gene3D" id="2.40.50.140">
    <property type="entry name" value="Nucleic acid-binding proteins"/>
    <property type="match status" value="1"/>
</dbReference>
<dbReference type="SMART" id="SM00316">
    <property type="entry name" value="S1"/>
    <property type="match status" value="1"/>
</dbReference>
<feature type="domain" description="S1 motif" evidence="16">
    <location>
        <begin position="37"/>
        <end position="138"/>
    </location>
</feature>
<dbReference type="GO" id="GO:0005737">
    <property type="term" value="C:cytoplasm"/>
    <property type="evidence" value="ECO:0007669"/>
    <property type="project" value="UniProtKB-SubCell"/>
</dbReference>
<dbReference type="GO" id="GO:0016787">
    <property type="term" value="F:hydrolase activity"/>
    <property type="evidence" value="ECO:0007669"/>
    <property type="project" value="UniProtKB-KW"/>
</dbReference>
<keyword evidence="15" id="KW-0694">RNA-binding</keyword>
<dbReference type="GO" id="GO:0019843">
    <property type="term" value="F:rRNA binding"/>
    <property type="evidence" value="ECO:0007669"/>
    <property type="project" value="UniProtKB-KW"/>
</dbReference>
<dbReference type="GO" id="GO:0006364">
    <property type="term" value="P:rRNA processing"/>
    <property type="evidence" value="ECO:0007669"/>
    <property type="project" value="UniProtKB-KW"/>
</dbReference>
<evidence type="ECO:0000256" key="11">
    <source>
        <dbReference type="ARBA" id="ARBA00022730"/>
    </source>
</evidence>
<dbReference type="NCBIfam" id="TIGR00757">
    <property type="entry name" value="RNaseEG"/>
    <property type="match status" value="1"/>
</dbReference>
<evidence type="ECO:0000256" key="13">
    <source>
        <dbReference type="ARBA" id="ARBA00022801"/>
    </source>
</evidence>
<reference evidence="17 18" key="1">
    <citation type="submission" date="2015-08" db="EMBL/GenBank/DDBJ databases">
        <title>Complete genome sequence of Sulfurifustis variabilis.</title>
        <authorList>
            <person name="Miura A."/>
            <person name="Kojima H."/>
            <person name="Fukui M."/>
        </authorList>
    </citation>
    <scope>NUCLEOTIDE SEQUENCE [LARGE SCALE GENOMIC DNA]</scope>
    <source>
        <strain evidence="18">skN76</strain>
    </source>
</reference>
<keyword evidence="13" id="KW-0378">Hydrolase</keyword>
<dbReference type="RefSeq" id="WP_096458593.1">
    <property type="nucleotide sequence ID" value="NZ_AP014936.1"/>
</dbReference>
<protein>
    <recommendedName>
        <fullName evidence="4">Ribonuclease G</fullName>
    </recommendedName>
</protein>
<dbReference type="Proteomes" id="UP000218899">
    <property type="component" value="Chromosome"/>
</dbReference>
<evidence type="ECO:0000256" key="1">
    <source>
        <dbReference type="ARBA" id="ARBA00001946"/>
    </source>
</evidence>
<evidence type="ECO:0000256" key="3">
    <source>
        <dbReference type="ARBA" id="ARBA00005663"/>
    </source>
</evidence>
<evidence type="ECO:0000256" key="7">
    <source>
        <dbReference type="ARBA" id="ARBA00022555"/>
    </source>
</evidence>
<dbReference type="Gene3D" id="3.40.1260.20">
    <property type="entry name" value="Ribonuclease E, catalytic domain"/>
    <property type="match status" value="1"/>
</dbReference>
<dbReference type="CDD" id="cd04453">
    <property type="entry name" value="S1_RNase_E"/>
    <property type="match status" value="1"/>
</dbReference>
<keyword evidence="9" id="KW-0540">Nuclease</keyword>
<keyword evidence="8" id="KW-0819">tRNA processing</keyword>
<comment type="similarity">
    <text evidence="3">Belongs to the RNase E/G family. RNase G subfamily.</text>
</comment>
<dbReference type="SUPFAM" id="SSF50249">
    <property type="entry name" value="Nucleic acid-binding proteins"/>
    <property type="match status" value="1"/>
</dbReference>
<keyword evidence="11" id="KW-0699">rRNA-binding</keyword>
<evidence type="ECO:0000256" key="15">
    <source>
        <dbReference type="ARBA" id="ARBA00022884"/>
    </source>
</evidence>
<keyword evidence="5" id="KW-0963">Cytoplasm</keyword>
<comment type="subcellular location">
    <subcellularLocation>
        <location evidence="2">Cytoplasm</location>
    </subcellularLocation>
</comment>
<dbReference type="InterPro" id="IPR004659">
    <property type="entry name" value="RNase_E/G"/>
</dbReference>
<evidence type="ECO:0000313" key="18">
    <source>
        <dbReference type="Proteomes" id="UP000218899"/>
    </source>
</evidence>
<evidence type="ECO:0000256" key="9">
    <source>
        <dbReference type="ARBA" id="ARBA00022722"/>
    </source>
</evidence>
<evidence type="ECO:0000256" key="5">
    <source>
        <dbReference type="ARBA" id="ARBA00022490"/>
    </source>
</evidence>
<name>A0A1B4V130_9GAMM</name>
<dbReference type="InterPro" id="IPR048583">
    <property type="entry name" value="RNase_E_G_thioredoxin-like"/>
</dbReference>
<dbReference type="NCBIfam" id="NF008689">
    <property type="entry name" value="PRK11712.1"/>
    <property type="match status" value="1"/>
</dbReference>
<dbReference type="Pfam" id="PF10150">
    <property type="entry name" value="RNase_E_G"/>
    <property type="match status" value="1"/>
</dbReference>
<evidence type="ECO:0000256" key="12">
    <source>
        <dbReference type="ARBA" id="ARBA00022759"/>
    </source>
</evidence>
<dbReference type="OrthoDB" id="9804278at2"/>
<dbReference type="GO" id="GO:0008033">
    <property type="term" value="P:tRNA processing"/>
    <property type="evidence" value="ECO:0007669"/>
    <property type="project" value="UniProtKB-KW"/>
</dbReference>
<dbReference type="InterPro" id="IPR003029">
    <property type="entry name" value="S1_domain"/>
</dbReference>
<keyword evidence="6" id="KW-0698">rRNA processing</keyword>
<evidence type="ECO:0000256" key="14">
    <source>
        <dbReference type="ARBA" id="ARBA00022842"/>
    </source>
</evidence>
<keyword evidence="18" id="KW-1185">Reference proteome</keyword>